<dbReference type="Proteomes" id="UP000276133">
    <property type="component" value="Unassembled WGS sequence"/>
</dbReference>
<sequence>MGSGSSKVYTNRTPPSPNNHNFPVQSNPKFQSQGNQHQNEWPYQNNTQYNQQFSNNYPSPSNNSSFPVNSVNQNPRFAQNRVPQLNKMDHNPNAMPLTPTEIEEYRRQGLQFPPYNQSRIPQGAYRVPCGMRDDEENEEYTVTAEEVNFVRNIYDQNCGPDGRMDFQQFQNMYQHDFETTRRAFAIMDRDMDGLINFDDFLLGYCRTKPQPEKREYLRPEARPVKRIDQHLPFGPLDEYDPYTTPIENIATSLKPFVY</sequence>
<protein>
    <recommendedName>
        <fullName evidence="3">EF-hand domain-containing protein</fullName>
    </recommendedName>
</protein>
<keyword evidence="1" id="KW-0106">Calcium</keyword>
<gene>
    <name evidence="4" type="ORF">BpHYR1_006034</name>
</gene>
<dbReference type="OrthoDB" id="10519258at2759"/>
<feature type="domain" description="EF-hand" evidence="3">
    <location>
        <begin position="175"/>
        <end position="210"/>
    </location>
</feature>
<dbReference type="Gene3D" id="1.10.238.10">
    <property type="entry name" value="EF-hand"/>
    <property type="match status" value="1"/>
</dbReference>
<feature type="region of interest" description="Disordered" evidence="2">
    <location>
        <begin position="1"/>
        <end position="73"/>
    </location>
</feature>
<dbReference type="PROSITE" id="PS50222">
    <property type="entry name" value="EF_HAND_2"/>
    <property type="match status" value="1"/>
</dbReference>
<organism evidence="4 5">
    <name type="scientific">Brachionus plicatilis</name>
    <name type="common">Marine rotifer</name>
    <name type="synonym">Brachionus muelleri</name>
    <dbReference type="NCBI Taxonomy" id="10195"/>
    <lineage>
        <taxon>Eukaryota</taxon>
        <taxon>Metazoa</taxon>
        <taxon>Spiralia</taxon>
        <taxon>Gnathifera</taxon>
        <taxon>Rotifera</taxon>
        <taxon>Eurotatoria</taxon>
        <taxon>Monogononta</taxon>
        <taxon>Pseudotrocha</taxon>
        <taxon>Ploima</taxon>
        <taxon>Brachionidae</taxon>
        <taxon>Brachionus</taxon>
    </lineage>
</organism>
<accession>A0A3M7RBP5</accession>
<keyword evidence="5" id="KW-1185">Reference proteome</keyword>
<dbReference type="AlphaFoldDB" id="A0A3M7RBP5"/>
<dbReference type="InterPro" id="IPR002048">
    <property type="entry name" value="EF_hand_dom"/>
</dbReference>
<comment type="caution">
    <text evidence="4">The sequence shown here is derived from an EMBL/GenBank/DDBJ whole genome shotgun (WGS) entry which is preliminary data.</text>
</comment>
<evidence type="ECO:0000259" key="3">
    <source>
        <dbReference type="PROSITE" id="PS50222"/>
    </source>
</evidence>
<feature type="compositionally biased region" description="Polar residues" evidence="2">
    <location>
        <begin position="1"/>
        <end position="49"/>
    </location>
</feature>
<dbReference type="SUPFAM" id="SSF47473">
    <property type="entry name" value="EF-hand"/>
    <property type="match status" value="1"/>
</dbReference>
<evidence type="ECO:0000256" key="1">
    <source>
        <dbReference type="ARBA" id="ARBA00022837"/>
    </source>
</evidence>
<dbReference type="InterPro" id="IPR011992">
    <property type="entry name" value="EF-hand-dom_pair"/>
</dbReference>
<reference evidence="4 5" key="1">
    <citation type="journal article" date="2018" name="Sci. Rep.">
        <title>Genomic signatures of local adaptation to the degree of environmental predictability in rotifers.</title>
        <authorList>
            <person name="Franch-Gras L."/>
            <person name="Hahn C."/>
            <person name="Garcia-Roger E.M."/>
            <person name="Carmona M.J."/>
            <person name="Serra M."/>
            <person name="Gomez A."/>
        </authorList>
    </citation>
    <scope>NUCLEOTIDE SEQUENCE [LARGE SCALE GENOMIC DNA]</scope>
    <source>
        <strain evidence="4">HYR1</strain>
    </source>
</reference>
<evidence type="ECO:0000313" key="5">
    <source>
        <dbReference type="Proteomes" id="UP000276133"/>
    </source>
</evidence>
<name>A0A3M7RBP5_BRAPC</name>
<feature type="compositionally biased region" description="Low complexity" evidence="2">
    <location>
        <begin position="50"/>
        <end position="73"/>
    </location>
</feature>
<proteinExistence type="predicted"/>
<dbReference type="InterPro" id="IPR018247">
    <property type="entry name" value="EF_Hand_1_Ca_BS"/>
</dbReference>
<evidence type="ECO:0000313" key="4">
    <source>
        <dbReference type="EMBL" id="RNA20824.1"/>
    </source>
</evidence>
<dbReference type="PROSITE" id="PS00018">
    <property type="entry name" value="EF_HAND_1"/>
    <property type="match status" value="1"/>
</dbReference>
<dbReference type="GO" id="GO:0005509">
    <property type="term" value="F:calcium ion binding"/>
    <property type="evidence" value="ECO:0007669"/>
    <property type="project" value="InterPro"/>
</dbReference>
<evidence type="ECO:0000256" key="2">
    <source>
        <dbReference type="SAM" id="MobiDB-lite"/>
    </source>
</evidence>
<dbReference type="EMBL" id="REGN01003775">
    <property type="protein sequence ID" value="RNA20824.1"/>
    <property type="molecule type" value="Genomic_DNA"/>
</dbReference>